<feature type="compositionally biased region" description="Basic and acidic residues" evidence="1">
    <location>
        <begin position="64"/>
        <end position="74"/>
    </location>
</feature>
<feature type="transmembrane region" description="Helical" evidence="2">
    <location>
        <begin position="290"/>
        <end position="311"/>
    </location>
</feature>
<feature type="transmembrane region" description="Helical" evidence="2">
    <location>
        <begin position="267"/>
        <end position="284"/>
    </location>
</feature>
<keyword evidence="2" id="KW-1133">Transmembrane helix</keyword>
<feature type="compositionally biased region" description="Polar residues" evidence="1">
    <location>
        <begin position="125"/>
        <end position="143"/>
    </location>
</feature>
<gene>
    <name evidence="3" type="ORF">CLV71_105188</name>
</gene>
<feature type="transmembrane region" description="Helical" evidence="2">
    <location>
        <begin position="323"/>
        <end position="343"/>
    </location>
</feature>
<dbReference type="AlphaFoldDB" id="A0A4R7VS57"/>
<evidence type="ECO:0000256" key="1">
    <source>
        <dbReference type="SAM" id="MobiDB-lite"/>
    </source>
</evidence>
<comment type="caution">
    <text evidence="3">The sequence shown here is derived from an EMBL/GenBank/DDBJ whole genome shotgun (WGS) entry which is preliminary data.</text>
</comment>
<sequence length="700" mass="74036">MDHPPQAVPEPGPEPGKPSQKIPAPGQEKIPDANTAPEDTSEATAEPTSHEEAAPGAEAPSHATDSRTGGEVEPQRAAPGTDDPNAPQTKDSEAGVTTEQPREDSGPAQATDSESASPSPAGASQENSSQTPAEQGTTNTEQLSEPPPEQPTPRDPGSPEQPTEPALEQPTPSGSASQDQAAEPAASPDGEQVTEPALGQPQASQTEHAHYHSAYAQFPAANEPGFEFETIPLSKPKRPVPPADPVAVAVGNGSLLGVGYWLLGRRAFAVVAALVTLTFAILLATAVRELWLEIVVVVWWVAVIAHGWILASRGERPTQPRRQRLVAIGVTAVVLLLVGGMRFDAARIDDAVADARNAGNCTTALDALDARTVGHRIADAPLTAKGDDTVRACDLLHQANAKLDRALDGDTVALRSAVDNLHAVLDDLPGHEVMAEKVLGRFLDRLPTDDACDTTEITDWLSRIGHDKSILDRAADIVPKVAPLAIVECGDQLMSASDFTLAREHYQQLLDRYPDDDLAPRAQEGVTKATQAIELANVRQLLSTTVGTSPAYCTRPAPYSGATPYGATRPNRALFYGNDEYTSRLPAEWKATDAADAVIIVCAGATEYGPAVETCPYEAPLSPFGYTDVTFKKISIPVRVFEVKTARVIVDVRVEIGGASCPAFLEYRTIGTVDLGPPSEVYVTPSDPDVHAGFTSLVNP</sequence>
<reference evidence="3 4" key="1">
    <citation type="submission" date="2019-03" db="EMBL/GenBank/DDBJ databases">
        <title>Genomic Encyclopedia of Archaeal and Bacterial Type Strains, Phase II (KMG-II): from individual species to whole genera.</title>
        <authorList>
            <person name="Goeker M."/>
        </authorList>
    </citation>
    <scope>NUCLEOTIDE SEQUENCE [LARGE SCALE GENOMIC DNA]</scope>
    <source>
        <strain evidence="3 4">DSM 45499</strain>
    </source>
</reference>
<evidence type="ECO:0000313" key="4">
    <source>
        <dbReference type="Proteomes" id="UP000294927"/>
    </source>
</evidence>
<keyword evidence="2" id="KW-0472">Membrane</keyword>
<accession>A0A4R7VS57</accession>
<feature type="compositionally biased region" description="Low complexity" evidence="1">
    <location>
        <begin position="113"/>
        <end position="124"/>
    </location>
</feature>
<feature type="compositionally biased region" description="Pro residues" evidence="1">
    <location>
        <begin position="1"/>
        <end position="16"/>
    </location>
</feature>
<name>A0A4R7VS57_9PSEU</name>
<evidence type="ECO:0000313" key="3">
    <source>
        <dbReference type="EMBL" id="TDV52057.1"/>
    </source>
</evidence>
<keyword evidence="2" id="KW-0812">Transmembrane</keyword>
<feature type="region of interest" description="Disordered" evidence="1">
    <location>
        <begin position="1"/>
        <end position="210"/>
    </location>
</feature>
<feature type="compositionally biased region" description="Polar residues" evidence="1">
    <location>
        <begin position="170"/>
        <end position="180"/>
    </location>
</feature>
<protein>
    <submittedName>
        <fullName evidence="3">Uncharacterized protein</fullName>
    </submittedName>
</protein>
<proteinExistence type="predicted"/>
<dbReference type="Proteomes" id="UP000294927">
    <property type="component" value="Unassembled WGS sequence"/>
</dbReference>
<dbReference type="EMBL" id="SOCP01000005">
    <property type="protein sequence ID" value="TDV52057.1"/>
    <property type="molecule type" value="Genomic_DNA"/>
</dbReference>
<organism evidence="3 4">
    <name type="scientific">Actinophytocola oryzae</name>
    <dbReference type="NCBI Taxonomy" id="502181"/>
    <lineage>
        <taxon>Bacteria</taxon>
        <taxon>Bacillati</taxon>
        <taxon>Actinomycetota</taxon>
        <taxon>Actinomycetes</taxon>
        <taxon>Pseudonocardiales</taxon>
        <taxon>Pseudonocardiaceae</taxon>
    </lineage>
</organism>
<evidence type="ECO:0000256" key="2">
    <source>
        <dbReference type="SAM" id="Phobius"/>
    </source>
</evidence>
<keyword evidence="4" id="KW-1185">Reference proteome</keyword>
<feature type="compositionally biased region" description="Pro residues" evidence="1">
    <location>
        <begin position="145"/>
        <end position="156"/>
    </location>
</feature>